<reference evidence="1" key="1">
    <citation type="submission" date="2014-05" db="EMBL/GenBank/DDBJ databases">
        <authorList>
            <person name="Chronopoulou M."/>
        </authorList>
    </citation>
    <scope>NUCLEOTIDE SEQUENCE</scope>
    <source>
        <tissue evidence="1">Whole organism</tissue>
    </source>
</reference>
<feature type="non-terminal residue" evidence="1">
    <location>
        <position position="49"/>
    </location>
</feature>
<protein>
    <submittedName>
        <fullName evidence="1">Uncharacterized protein</fullName>
    </submittedName>
</protein>
<dbReference type="AlphaFoldDB" id="A0A0K2UIQ3"/>
<evidence type="ECO:0000313" key="1">
    <source>
        <dbReference type="EMBL" id="CDW37551.1"/>
    </source>
</evidence>
<organism evidence="1">
    <name type="scientific">Lepeophtheirus salmonis</name>
    <name type="common">Salmon louse</name>
    <name type="synonym">Caligus salmonis</name>
    <dbReference type="NCBI Taxonomy" id="72036"/>
    <lineage>
        <taxon>Eukaryota</taxon>
        <taxon>Metazoa</taxon>
        <taxon>Ecdysozoa</taxon>
        <taxon>Arthropoda</taxon>
        <taxon>Crustacea</taxon>
        <taxon>Multicrustacea</taxon>
        <taxon>Hexanauplia</taxon>
        <taxon>Copepoda</taxon>
        <taxon>Siphonostomatoida</taxon>
        <taxon>Caligidae</taxon>
        <taxon>Lepeophtheirus</taxon>
    </lineage>
</organism>
<dbReference type="EMBL" id="HACA01020190">
    <property type="protein sequence ID" value="CDW37551.1"/>
    <property type="molecule type" value="Transcribed_RNA"/>
</dbReference>
<accession>A0A0K2UIQ3</accession>
<sequence>MTFSREMRSRSRYLPIVTIICHRDLASKYQHIHTYHDEYLNAIKKEWMT</sequence>
<proteinExistence type="predicted"/>
<name>A0A0K2UIQ3_LEPSM</name>